<protein>
    <submittedName>
        <fullName evidence="3">MHYT domain-containing protein, NO-binding membrane sensor</fullName>
    </submittedName>
</protein>
<feature type="domain" description="MHYT" evidence="2">
    <location>
        <begin position="9"/>
        <end position="200"/>
    </location>
</feature>
<dbReference type="PROSITE" id="PS50924">
    <property type="entry name" value="MHYT"/>
    <property type="match status" value="1"/>
</dbReference>
<dbReference type="AlphaFoldDB" id="A0A1H3QPZ5"/>
<keyword evidence="1" id="KW-0812">Transmembrane</keyword>
<feature type="transmembrane region" description="Helical" evidence="1">
    <location>
        <begin position="173"/>
        <end position="197"/>
    </location>
</feature>
<keyword evidence="4" id="KW-1185">Reference proteome</keyword>
<dbReference type="PANTHER" id="PTHR35152">
    <property type="entry name" value="DOMAIN SIGNALLING PROTEIN, PUTATIVE (AFU_ORTHOLOGUE AFUA_5G11310)-RELATED"/>
    <property type="match status" value="1"/>
</dbReference>
<reference evidence="4" key="1">
    <citation type="submission" date="2016-10" db="EMBL/GenBank/DDBJ databases">
        <authorList>
            <person name="Varghese N."/>
            <person name="Submissions S."/>
        </authorList>
    </citation>
    <scope>NUCLEOTIDE SEQUENCE [LARGE SCALE GENOMIC DNA]</scope>
    <source>
        <strain evidence="4">DSM 44718</strain>
    </source>
</reference>
<feature type="transmembrane region" description="Helical" evidence="1">
    <location>
        <begin position="15"/>
        <end position="33"/>
    </location>
</feature>
<name>A0A1H3QPZ5_9ACTN</name>
<dbReference type="PANTHER" id="PTHR35152:SF1">
    <property type="entry name" value="DOMAIN SIGNALLING PROTEIN, PUTATIVE (AFU_ORTHOLOGUE AFUA_5G11310)-RELATED"/>
    <property type="match status" value="1"/>
</dbReference>
<evidence type="ECO:0000256" key="1">
    <source>
        <dbReference type="PROSITE-ProRule" id="PRU00244"/>
    </source>
</evidence>
<dbReference type="GO" id="GO:0016020">
    <property type="term" value="C:membrane"/>
    <property type="evidence" value="ECO:0007669"/>
    <property type="project" value="UniProtKB-UniRule"/>
</dbReference>
<feature type="transmembrane region" description="Helical" evidence="1">
    <location>
        <begin position="116"/>
        <end position="135"/>
    </location>
</feature>
<proteinExistence type="predicted"/>
<sequence length="303" mass="30756">MAEVHHFTHGWLNPGFAYTVSVIGALIGLYCTGRARAVSEGAARVKWLTIATVAIGGAGVWLAHFTAMLGFDVVDSPVRYSPALTAASLALSLGAVGVGLFLVGYREPSTAQILRAGGVTGAGLLGMHFTGMAAVDVAGEITYGPKLVALSALIAVVAATAALWFSTTVDGRLPIAGASALMAAGVCGMHYTAMAAVGVELDRTGLSVVEGVRPLGLIVAVALVSAVTMTVMATVALQAMTTEEFAGDGPATLTKPEPVGLAAAGFSATPTATARARATATEPIRLDMPITPGLRHREARAPY</sequence>
<dbReference type="EMBL" id="FNQB01000002">
    <property type="protein sequence ID" value="SDZ15078.1"/>
    <property type="molecule type" value="Genomic_DNA"/>
</dbReference>
<gene>
    <name evidence="3" type="ORF">SAMN05421684_3048</name>
</gene>
<keyword evidence="1" id="KW-1133">Transmembrane helix</keyword>
<evidence type="ECO:0000313" key="3">
    <source>
        <dbReference type="EMBL" id="SDZ15078.1"/>
    </source>
</evidence>
<feature type="transmembrane region" description="Helical" evidence="1">
    <location>
        <begin position="83"/>
        <end position="104"/>
    </location>
</feature>
<feature type="transmembrane region" description="Helical" evidence="1">
    <location>
        <begin position="45"/>
        <end position="63"/>
    </location>
</feature>
<dbReference type="OrthoDB" id="3763366at2"/>
<evidence type="ECO:0000313" key="4">
    <source>
        <dbReference type="Proteomes" id="UP000199632"/>
    </source>
</evidence>
<organism evidence="3 4">
    <name type="scientific">Asanoa ishikariensis</name>
    <dbReference type="NCBI Taxonomy" id="137265"/>
    <lineage>
        <taxon>Bacteria</taxon>
        <taxon>Bacillati</taxon>
        <taxon>Actinomycetota</taxon>
        <taxon>Actinomycetes</taxon>
        <taxon>Micromonosporales</taxon>
        <taxon>Micromonosporaceae</taxon>
        <taxon>Asanoa</taxon>
    </lineage>
</organism>
<feature type="transmembrane region" description="Helical" evidence="1">
    <location>
        <begin position="217"/>
        <end position="237"/>
    </location>
</feature>
<dbReference type="InterPro" id="IPR005330">
    <property type="entry name" value="MHYT_dom"/>
</dbReference>
<dbReference type="Proteomes" id="UP000199632">
    <property type="component" value="Unassembled WGS sequence"/>
</dbReference>
<evidence type="ECO:0000259" key="2">
    <source>
        <dbReference type="PROSITE" id="PS50924"/>
    </source>
</evidence>
<accession>A0A1H3QPZ5</accession>
<keyword evidence="1" id="KW-0472">Membrane</keyword>
<feature type="transmembrane region" description="Helical" evidence="1">
    <location>
        <begin position="147"/>
        <end position="166"/>
    </location>
</feature>
<dbReference type="Pfam" id="PF03707">
    <property type="entry name" value="MHYT"/>
    <property type="match status" value="2"/>
</dbReference>
<dbReference type="STRING" id="137265.SAMN05421684_3048"/>
<dbReference type="RefSeq" id="WP_090791921.1">
    <property type="nucleotide sequence ID" value="NZ_BOND01000009.1"/>
</dbReference>